<dbReference type="RefSeq" id="WP_283442879.1">
    <property type="nucleotide sequence ID" value="NZ_FXUL01000010.1"/>
</dbReference>
<feature type="binding site" evidence="8">
    <location>
        <position position="104"/>
    </location>
    <ligand>
        <name>Mg(2+)</name>
        <dbReference type="ChEBI" id="CHEBI:18420"/>
    </ligand>
</feature>
<accession>A0ABY1Q9N0</accession>
<evidence type="ECO:0000256" key="6">
    <source>
        <dbReference type="ARBA" id="ARBA00022842"/>
    </source>
</evidence>
<keyword evidence="2 8" id="KW-1277">Toxin-antitoxin system</keyword>
<dbReference type="PANTHER" id="PTHR33653">
    <property type="entry name" value="RIBONUCLEASE VAPC2"/>
    <property type="match status" value="1"/>
</dbReference>
<name>A0ABY1Q9N0_9BURK</name>
<dbReference type="InterPro" id="IPR022907">
    <property type="entry name" value="VapC_family"/>
</dbReference>
<comment type="cofactor">
    <cofactor evidence="1 8">
        <name>Mg(2+)</name>
        <dbReference type="ChEBI" id="CHEBI:18420"/>
    </cofactor>
</comment>
<keyword evidence="5 8" id="KW-0378">Hydrolase</keyword>
<dbReference type="Proteomes" id="UP001158049">
    <property type="component" value="Unassembled WGS sequence"/>
</dbReference>
<keyword evidence="6 8" id="KW-0460">Magnesium</keyword>
<evidence type="ECO:0000256" key="2">
    <source>
        <dbReference type="ARBA" id="ARBA00022649"/>
    </source>
</evidence>
<organism evidence="10 11">
    <name type="scientific">Noviherbaspirillum suwonense</name>
    <dbReference type="NCBI Taxonomy" id="1224511"/>
    <lineage>
        <taxon>Bacteria</taxon>
        <taxon>Pseudomonadati</taxon>
        <taxon>Pseudomonadota</taxon>
        <taxon>Betaproteobacteria</taxon>
        <taxon>Burkholderiales</taxon>
        <taxon>Oxalobacteraceae</taxon>
        <taxon>Noviherbaspirillum</taxon>
    </lineage>
</organism>
<keyword evidence="11" id="KW-1185">Reference proteome</keyword>
<evidence type="ECO:0000259" key="9">
    <source>
        <dbReference type="Pfam" id="PF01850"/>
    </source>
</evidence>
<feature type="binding site" evidence="8">
    <location>
        <position position="5"/>
    </location>
    <ligand>
        <name>Mg(2+)</name>
        <dbReference type="ChEBI" id="CHEBI:18420"/>
    </ligand>
</feature>
<dbReference type="CDD" id="cd18731">
    <property type="entry name" value="PIN_NgFitB-like"/>
    <property type="match status" value="1"/>
</dbReference>
<reference evidence="10 11" key="1">
    <citation type="submission" date="2017-05" db="EMBL/GenBank/DDBJ databases">
        <authorList>
            <person name="Varghese N."/>
            <person name="Submissions S."/>
        </authorList>
    </citation>
    <scope>NUCLEOTIDE SEQUENCE [LARGE SCALE GENOMIC DNA]</scope>
    <source>
        <strain evidence="10 11">DSM 26001</strain>
    </source>
</reference>
<keyword evidence="3 8" id="KW-0540">Nuclease</keyword>
<evidence type="ECO:0000313" key="10">
    <source>
        <dbReference type="EMBL" id="SMP64542.1"/>
    </source>
</evidence>
<protein>
    <recommendedName>
        <fullName evidence="8">Ribonuclease VapC</fullName>
        <shortName evidence="8">RNase VapC</shortName>
        <ecNumber evidence="8">3.1.-.-</ecNumber>
    </recommendedName>
    <alternativeName>
        <fullName evidence="8">Toxin VapC</fullName>
    </alternativeName>
</protein>
<evidence type="ECO:0000256" key="8">
    <source>
        <dbReference type="HAMAP-Rule" id="MF_00265"/>
    </source>
</evidence>
<proteinExistence type="inferred from homology"/>
<comment type="similarity">
    <text evidence="7 8">Belongs to the PINc/VapC protein family.</text>
</comment>
<evidence type="ECO:0000256" key="5">
    <source>
        <dbReference type="ARBA" id="ARBA00022801"/>
    </source>
</evidence>
<dbReference type="PANTHER" id="PTHR33653:SF1">
    <property type="entry name" value="RIBONUCLEASE VAPC2"/>
    <property type="match status" value="1"/>
</dbReference>
<dbReference type="Pfam" id="PF01850">
    <property type="entry name" value="PIN"/>
    <property type="match status" value="1"/>
</dbReference>
<keyword evidence="4 8" id="KW-0479">Metal-binding</keyword>
<gene>
    <name evidence="8" type="primary">vapC</name>
    <name evidence="10" type="ORF">SAMN06295970_11032</name>
</gene>
<dbReference type="EMBL" id="FXUL01000010">
    <property type="protein sequence ID" value="SMP64542.1"/>
    <property type="molecule type" value="Genomic_DNA"/>
</dbReference>
<evidence type="ECO:0000313" key="11">
    <source>
        <dbReference type="Proteomes" id="UP001158049"/>
    </source>
</evidence>
<comment type="function">
    <text evidence="8">Toxic component of a toxin-antitoxin (TA) system. An RNase.</text>
</comment>
<dbReference type="InterPro" id="IPR002716">
    <property type="entry name" value="PIN_dom"/>
</dbReference>
<feature type="domain" description="PIN" evidence="9">
    <location>
        <begin position="3"/>
        <end position="122"/>
    </location>
</feature>
<evidence type="ECO:0000256" key="4">
    <source>
        <dbReference type="ARBA" id="ARBA00022723"/>
    </source>
</evidence>
<evidence type="ECO:0000256" key="3">
    <source>
        <dbReference type="ARBA" id="ARBA00022722"/>
    </source>
</evidence>
<sequence length="141" mass="15301">MLVLDTSVLAELMRPVPAQGVVDWLDGQEADSLFITAITVAELRYGIARLPEGKRKAGLLELGTAIIREEFAGRILPFDEAAAICYADVVCERQSAGSPISMADAQIAAICRALPGFTLATRNVKDFQGIRLDLVDPWVDR</sequence>
<dbReference type="SUPFAM" id="SSF88723">
    <property type="entry name" value="PIN domain-like"/>
    <property type="match status" value="1"/>
</dbReference>
<evidence type="ECO:0000256" key="7">
    <source>
        <dbReference type="ARBA" id="ARBA00038093"/>
    </source>
</evidence>
<dbReference type="EC" id="3.1.-.-" evidence="8"/>
<evidence type="ECO:0000256" key="1">
    <source>
        <dbReference type="ARBA" id="ARBA00001946"/>
    </source>
</evidence>
<comment type="caution">
    <text evidence="10">The sequence shown here is derived from an EMBL/GenBank/DDBJ whole genome shotgun (WGS) entry which is preliminary data.</text>
</comment>
<dbReference type="InterPro" id="IPR050556">
    <property type="entry name" value="Type_II_TA_system_RNase"/>
</dbReference>
<keyword evidence="8" id="KW-0800">Toxin</keyword>
<dbReference type="HAMAP" id="MF_00265">
    <property type="entry name" value="VapC_Nob1"/>
    <property type="match status" value="1"/>
</dbReference>
<dbReference type="InterPro" id="IPR029060">
    <property type="entry name" value="PIN-like_dom_sf"/>
</dbReference>
<dbReference type="Gene3D" id="3.40.50.1010">
    <property type="entry name" value="5'-nuclease"/>
    <property type="match status" value="1"/>
</dbReference>